<keyword evidence="1" id="KW-0812">Transmembrane</keyword>
<evidence type="ECO:0000313" key="3">
    <source>
        <dbReference type="Proteomes" id="UP000499080"/>
    </source>
</evidence>
<keyword evidence="1" id="KW-0472">Membrane</keyword>
<reference evidence="2 3" key="1">
    <citation type="journal article" date="2019" name="Sci. Rep.">
        <title>Orb-weaving spider Araneus ventricosus genome elucidates the spidroin gene catalogue.</title>
        <authorList>
            <person name="Kono N."/>
            <person name="Nakamura H."/>
            <person name="Ohtoshi R."/>
            <person name="Moran D.A.P."/>
            <person name="Shinohara A."/>
            <person name="Yoshida Y."/>
            <person name="Fujiwara M."/>
            <person name="Mori M."/>
            <person name="Tomita M."/>
            <person name="Arakawa K."/>
        </authorList>
    </citation>
    <scope>NUCLEOTIDE SEQUENCE [LARGE SCALE GENOMIC DNA]</scope>
</reference>
<name>A0A4Y2W7Z9_ARAVE</name>
<dbReference type="AlphaFoldDB" id="A0A4Y2W7Z9"/>
<comment type="caution">
    <text evidence="2">The sequence shown here is derived from an EMBL/GenBank/DDBJ whole genome shotgun (WGS) entry which is preliminary data.</text>
</comment>
<sequence>MTFSKCLPSEEIMKRSLCFKFAIACLSWFVGIDLITLVIAVFSSSMVFLHYCLGSGDFSCVRAVFCLVFMATLSSDTDPVRLNLAINAVNMLEDGFSLFLKTLDLFLSVSEGLWSQR</sequence>
<feature type="transmembrane region" description="Helical" evidence="1">
    <location>
        <begin position="21"/>
        <end position="42"/>
    </location>
</feature>
<proteinExistence type="predicted"/>
<gene>
    <name evidence="2" type="ORF">AVEN_220878_1</name>
</gene>
<accession>A0A4Y2W7Z9</accession>
<keyword evidence="3" id="KW-1185">Reference proteome</keyword>
<dbReference type="Proteomes" id="UP000499080">
    <property type="component" value="Unassembled WGS sequence"/>
</dbReference>
<keyword evidence="1" id="KW-1133">Transmembrane helix</keyword>
<evidence type="ECO:0000313" key="2">
    <source>
        <dbReference type="EMBL" id="GBO33279.1"/>
    </source>
</evidence>
<protein>
    <submittedName>
        <fullName evidence="2">Uncharacterized protein</fullName>
    </submittedName>
</protein>
<evidence type="ECO:0000256" key="1">
    <source>
        <dbReference type="SAM" id="Phobius"/>
    </source>
</evidence>
<dbReference type="EMBL" id="BGPR01056825">
    <property type="protein sequence ID" value="GBO33279.1"/>
    <property type="molecule type" value="Genomic_DNA"/>
</dbReference>
<organism evidence="2 3">
    <name type="scientific">Araneus ventricosus</name>
    <name type="common">Orbweaver spider</name>
    <name type="synonym">Epeira ventricosa</name>
    <dbReference type="NCBI Taxonomy" id="182803"/>
    <lineage>
        <taxon>Eukaryota</taxon>
        <taxon>Metazoa</taxon>
        <taxon>Ecdysozoa</taxon>
        <taxon>Arthropoda</taxon>
        <taxon>Chelicerata</taxon>
        <taxon>Arachnida</taxon>
        <taxon>Araneae</taxon>
        <taxon>Araneomorphae</taxon>
        <taxon>Entelegynae</taxon>
        <taxon>Araneoidea</taxon>
        <taxon>Araneidae</taxon>
        <taxon>Araneus</taxon>
    </lineage>
</organism>